<dbReference type="GO" id="GO:0046872">
    <property type="term" value="F:metal ion binding"/>
    <property type="evidence" value="ECO:0007669"/>
    <property type="project" value="UniProtKB-KW"/>
</dbReference>
<dbReference type="Proteomes" id="UP000641646">
    <property type="component" value="Unassembled WGS sequence"/>
</dbReference>
<evidence type="ECO:0000256" key="6">
    <source>
        <dbReference type="PIRSR" id="PIRSR600760-2"/>
    </source>
</evidence>
<evidence type="ECO:0000313" key="9">
    <source>
        <dbReference type="Proteomes" id="UP000641646"/>
    </source>
</evidence>
<evidence type="ECO:0000256" key="3">
    <source>
        <dbReference type="ARBA" id="ARBA00022723"/>
    </source>
</evidence>
<dbReference type="Gene3D" id="3.30.540.10">
    <property type="entry name" value="Fructose-1,6-Bisphosphatase, subunit A, domain 1"/>
    <property type="match status" value="1"/>
</dbReference>
<dbReference type="AlphaFoldDB" id="A0A926ZFY1"/>
<keyword evidence="5 6" id="KW-0460">Magnesium</keyword>
<comment type="caution">
    <text evidence="8">The sequence shown here is derived from an EMBL/GenBank/DDBJ whole genome shotgun (WGS) entry which is preliminary data.</text>
</comment>
<dbReference type="GO" id="GO:0006020">
    <property type="term" value="P:inositol metabolic process"/>
    <property type="evidence" value="ECO:0007669"/>
    <property type="project" value="TreeGrafter"/>
</dbReference>
<feature type="binding site" evidence="6">
    <location>
        <position position="216"/>
    </location>
    <ligand>
        <name>Mg(2+)</name>
        <dbReference type="ChEBI" id="CHEBI:18420"/>
        <label>1</label>
        <note>catalytic</note>
    </ligand>
</feature>
<reference evidence="8" key="1">
    <citation type="journal article" date="2015" name="ISME J.">
        <title>Draft Genome Sequence of Streptomyces incarnatus NRRL8089, which Produces the Nucleoside Antibiotic Sinefungin.</title>
        <authorList>
            <person name="Oshima K."/>
            <person name="Hattori M."/>
            <person name="Shimizu H."/>
            <person name="Fukuda K."/>
            <person name="Nemoto M."/>
            <person name="Inagaki K."/>
            <person name="Tamura T."/>
        </authorList>
    </citation>
    <scope>NUCLEOTIDE SEQUENCE</scope>
    <source>
        <strain evidence="8">FACHB-1375</strain>
    </source>
</reference>
<feature type="binding site" evidence="6">
    <location>
        <position position="87"/>
    </location>
    <ligand>
        <name>Mg(2+)</name>
        <dbReference type="ChEBI" id="CHEBI:18420"/>
        <label>1</label>
        <note>catalytic</note>
    </ligand>
</feature>
<dbReference type="GO" id="GO:0008934">
    <property type="term" value="F:inositol monophosphate 1-phosphatase activity"/>
    <property type="evidence" value="ECO:0007669"/>
    <property type="project" value="InterPro"/>
</dbReference>
<comment type="catalytic activity">
    <reaction evidence="1 7">
        <text>a myo-inositol phosphate + H2O = myo-inositol + phosphate</text>
        <dbReference type="Rhea" id="RHEA:24056"/>
        <dbReference type="ChEBI" id="CHEBI:15377"/>
        <dbReference type="ChEBI" id="CHEBI:17268"/>
        <dbReference type="ChEBI" id="CHEBI:43474"/>
        <dbReference type="ChEBI" id="CHEBI:84139"/>
        <dbReference type="EC" id="3.1.3.25"/>
    </reaction>
</comment>
<dbReference type="PANTHER" id="PTHR20854:SF4">
    <property type="entry name" value="INOSITOL-1-MONOPHOSPHATASE-RELATED"/>
    <property type="match status" value="1"/>
</dbReference>
<evidence type="ECO:0000256" key="2">
    <source>
        <dbReference type="ARBA" id="ARBA00001946"/>
    </source>
</evidence>
<evidence type="ECO:0000256" key="1">
    <source>
        <dbReference type="ARBA" id="ARBA00001033"/>
    </source>
</evidence>
<evidence type="ECO:0000256" key="5">
    <source>
        <dbReference type="ARBA" id="ARBA00022842"/>
    </source>
</evidence>
<reference evidence="8" key="2">
    <citation type="submission" date="2020-08" db="EMBL/GenBank/DDBJ databases">
        <authorList>
            <person name="Chen M."/>
            <person name="Teng W."/>
            <person name="Zhao L."/>
            <person name="Hu C."/>
            <person name="Zhou Y."/>
            <person name="Han B."/>
            <person name="Song L."/>
            <person name="Shu W."/>
        </authorList>
    </citation>
    <scope>NUCLEOTIDE SEQUENCE</scope>
    <source>
        <strain evidence="8">FACHB-1375</strain>
    </source>
</reference>
<evidence type="ECO:0000313" key="8">
    <source>
        <dbReference type="EMBL" id="MBD2181340.1"/>
    </source>
</evidence>
<proteinExistence type="inferred from homology"/>
<evidence type="ECO:0000256" key="7">
    <source>
        <dbReference type="RuleBase" id="RU364068"/>
    </source>
</evidence>
<feature type="binding site" evidence="6">
    <location>
        <position position="88"/>
    </location>
    <ligand>
        <name>Mg(2+)</name>
        <dbReference type="ChEBI" id="CHEBI:18420"/>
        <label>1</label>
        <note>catalytic</note>
    </ligand>
</feature>
<protein>
    <recommendedName>
        <fullName evidence="7">Inositol-1-monophosphatase</fullName>
        <ecNumber evidence="7">3.1.3.25</ecNumber>
    </recommendedName>
</protein>
<dbReference type="CDD" id="cd01639">
    <property type="entry name" value="IMPase"/>
    <property type="match status" value="1"/>
</dbReference>
<dbReference type="SUPFAM" id="SSF56655">
    <property type="entry name" value="Carbohydrate phosphatase"/>
    <property type="match status" value="1"/>
</dbReference>
<dbReference type="EMBL" id="JACJPW010000019">
    <property type="protein sequence ID" value="MBD2181340.1"/>
    <property type="molecule type" value="Genomic_DNA"/>
</dbReference>
<dbReference type="Pfam" id="PF00459">
    <property type="entry name" value="Inositol_P"/>
    <property type="match status" value="1"/>
</dbReference>
<keyword evidence="4 7" id="KW-0378">Hydrolase</keyword>
<comment type="cofactor">
    <cofactor evidence="2 6 7">
        <name>Mg(2+)</name>
        <dbReference type="ChEBI" id="CHEBI:18420"/>
    </cofactor>
</comment>
<keyword evidence="9" id="KW-1185">Reference proteome</keyword>
<dbReference type="PANTHER" id="PTHR20854">
    <property type="entry name" value="INOSITOL MONOPHOSPHATASE"/>
    <property type="match status" value="1"/>
</dbReference>
<accession>A0A926ZFY1</accession>
<dbReference type="PROSITE" id="PS00629">
    <property type="entry name" value="IMP_1"/>
    <property type="match status" value="1"/>
</dbReference>
<evidence type="ECO:0000256" key="4">
    <source>
        <dbReference type="ARBA" id="ARBA00022801"/>
    </source>
</evidence>
<keyword evidence="3 6" id="KW-0479">Metal-binding</keyword>
<sequence length="264" mass="29425">MKNTYSEELDYASQIIKEAGYLYIKQPQAPADIYMKGEYDVVTSTDYAIESFIIDKLSKNFPGDKILSEESYTELLTDERTWVIDPLDGTNNYARKIPTYGIQIALLIKKQPVIAAIYLPELEEMYTAHVNNGSYLNGRKISVNSSVELNQAVISMGDFSKNGDRVEKNRIRLLGIAKIANRIAQLKMWGAACYDLASLAVGRTDAYLVYSYDLWDVMPGYLIAKEAGAIFAQLTGEPFDVSATTTIGASNPELMNALLKLLKL</sequence>
<gene>
    <name evidence="8" type="ORF">H6G03_09515</name>
</gene>
<comment type="similarity">
    <text evidence="7">Belongs to the inositol monophosphatase superfamily.</text>
</comment>
<dbReference type="RefSeq" id="WP_190464107.1">
    <property type="nucleotide sequence ID" value="NZ_JACJPW010000019.1"/>
</dbReference>
<dbReference type="InterPro" id="IPR000760">
    <property type="entry name" value="Inositol_monophosphatase-like"/>
</dbReference>
<organism evidence="8 9">
    <name type="scientific">Aerosakkonema funiforme FACHB-1375</name>
    <dbReference type="NCBI Taxonomy" id="2949571"/>
    <lineage>
        <taxon>Bacteria</taxon>
        <taxon>Bacillati</taxon>
        <taxon>Cyanobacteriota</taxon>
        <taxon>Cyanophyceae</taxon>
        <taxon>Oscillatoriophycideae</taxon>
        <taxon>Aerosakkonematales</taxon>
        <taxon>Aerosakkonemataceae</taxon>
        <taxon>Aerosakkonema</taxon>
    </lineage>
</organism>
<dbReference type="InterPro" id="IPR033942">
    <property type="entry name" value="IMPase"/>
</dbReference>
<dbReference type="Gene3D" id="3.40.190.80">
    <property type="match status" value="1"/>
</dbReference>
<feature type="binding site" evidence="6">
    <location>
        <position position="69"/>
    </location>
    <ligand>
        <name>Mg(2+)</name>
        <dbReference type="ChEBI" id="CHEBI:18420"/>
        <label>1</label>
        <note>catalytic</note>
    </ligand>
</feature>
<dbReference type="EC" id="3.1.3.25" evidence="7"/>
<name>A0A926ZFY1_9CYAN</name>
<dbReference type="FunFam" id="3.30.540.10:FF:000003">
    <property type="entry name" value="Inositol-1-monophosphatase"/>
    <property type="match status" value="1"/>
</dbReference>
<dbReference type="GO" id="GO:0007165">
    <property type="term" value="P:signal transduction"/>
    <property type="evidence" value="ECO:0007669"/>
    <property type="project" value="TreeGrafter"/>
</dbReference>
<dbReference type="PRINTS" id="PR00377">
    <property type="entry name" value="IMPHPHTASES"/>
</dbReference>
<dbReference type="InterPro" id="IPR020583">
    <property type="entry name" value="Inositol_monoP_metal-BS"/>
</dbReference>
<feature type="binding site" evidence="6">
    <location>
        <position position="85"/>
    </location>
    <ligand>
        <name>Mg(2+)</name>
        <dbReference type="ChEBI" id="CHEBI:18420"/>
        <label>1</label>
        <note>catalytic</note>
    </ligand>
</feature>